<dbReference type="CDD" id="cd12797">
    <property type="entry name" value="M23_peptidase"/>
    <property type="match status" value="1"/>
</dbReference>
<dbReference type="Proteomes" id="UP000253961">
    <property type="component" value="Unassembled WGS sequence"/>
</dbReference>
<name>A0A369PXW1_9SPHI</name>
<gene>
    <name evidence="6" type="ORF">DU508_07825</name>
</gene>
<feature type="compositionally biased region" description="Basic and acidic residues" evidence="3">
    <location>
        <begin position="209"/>
        <end position="221"/>
    </location>
</feature>
<feature type="region of interest" description="Disordered" evidence="3">
    <location>
        <begin position="265"/>
        <end position="284"/>
    </location>
</feature>
<dbReference type="PANTHER" id="PTHR21666">
    <property type="entry name" value="PEPTIDASE-RELATED"/>
    <property type="match status" value="1"/>
</dbReference>
<proteinExistence type="predicted"/>
<keyword evidence="2" id="KW-0175">Coiled coil</keyword>
<feature type="domain" description="M23ase beta-sheet core" evidence="5">
    <location>
        <begin position="340"/>
        <end position="429"/>
    </location>
</feature>
<dbReference type="Gene3D" id="2.70.70.10">
    <property type="entry name" value="Glucose Permease (Domain IIA)"/>
    <property type="match status" value="1"/>
</dbReference>
<feature type="compositionally biased region" description="Basic and acidic residues" evidence="3">
    <location>
        <begin position="184"/>
        <end position="199"/>
    </location>
</feature>
<dbReference type="PANTHER" id="PTHR21666:SF289">
    <property type="entry name" value="L-ALA--D-GLU ENDOPEPTIDASE"/>
    <property type="match status" value="1"/>
</dbReference>
<dbReference type="Gene3D" id="6.10.250.3150">
    <property type="match status" value="1"/>
</dbReference>
<feature type="signal peptide" evidence="4">
    <location>
        <begin position="1"/>
        <end position="21"/>
    </location>
</feature>
<sequence>MKLHKLVFILFLSVIGFSATAQQTESQLRRKKEAIQREIEQLQKNLSKTASGKKLTLQQINGINAQIRLRQEKIGTINSEIKNLDNQISQNTNTVHTLQGQLSDLKKEYAGMIRFAQRNRNSYDKMMFIFASKDFNQAYKRIKYLQQFSQYRKKQAGYIENTQQELNGKIKVLDKTLREKSDLLKEQERERERLGKNKNEQSATLNKLSKQESQFKQDIASRQKQQRQIDAAIKAAIQRAIEAARRKALEEARIAAAKREAEEKAAADKARAENRPAPAATKAPVVKEKTTNEALTATPETARLSAGFENNRGKLPWPVATGTITESFGQHKIDQASYTNNGVDITTADGAAVRAVFGGKVIKVDYIQGRAVVIIMHGDYFTVYQNLKGVSVSMGSSVETKQTIGVVANTGDDAVLKFQIWRGSSILNPEAWISK</sequence>
<evidence type="ECO:0000256" key="1">
    <source>
        <dbReference type="ARBA" id="ARBA00022729"/>
    </source>
</evidence>
<feature type="region of interest" description="Disordered" evidence="3">
    <location>
        <begin position="184"/>
        <end position="222"/>
    </location>
</feature>
<accession>A0A369PXW1</accession>
<feature type="coiled-coil region" evidence="2">
    <location>
        <begin position="18"/>
        <end position="52"/>
    </location>
</feature>
<evidence type="ECO:0000256" key="2">
    <source>
        <dbReference type="SAM" id="Coils"/>
    </source>
</evidence>
<dbReference type="OrthoDB" id="9815884at2"/>
<dbReference type="EMBL" id="QPKV01000003">
    <property type="protein sequence ID" value="RDC57090.1"/>
    <property type="molecule type" value="Genomic_DNA"/>
</dbReference>
<dbReference type="RefSeq" id="WP_115402270.1">
    <property type="nucleotide sequence ID" value="NZ_QPKV01000003.1"/>
</dbReference>
<evidence type="ECO:0000256" key="3">
    <source>
        <dbReference type="SAM" id="MobiDB-lite"/>
    </source>
</evidence>
<dbReference type="SUPFAM" id="SSF51261">
    <property type="entry name" value="Duplicated hybrid motif"/>
    <property type="match status" value="1"/>
</dbReference>
<dbReference type="Pfam" id="PF01551">
    <property type="entry name" value="Peptidase_M23"/>
    <property type="match status" value="1"/>
</dbReference>
<dbReference type="GO" id="GO:0004222">
    <property type="term" value="F:metalloendopeptidase activity"/>
    <property type="evidence" value="ECO:0007669"/>
    <property type="project" value="TreeGrafter"/>
</dbReference>
<comment type="caution">
    <text evidence="6">The sequence shown here is derived from an EMBL/GenBank/DDBJ whole genome shotgun (WGS) entry which is preliminary data.</text>
</comment>
<dbReference type="InterPro" id="IPR011055">
    <property type="entry name" value="Dup_hybrid_motif"/>
</dbReference>
<protein>
    <submittedName>
        <fullName evidence="6">Peptidase M23</fullName>
    </submittedName>
</protein>
<reference evidence="6 7" key="1">
    <citation type="submission" date="2018-07" db="EMBL/GenBank/DDBJ databases">
        <title>Pedobacter sp. nov., isolated from soil.</title>
        <authorList>
            <person name="Zhou L.Y."/>
            <person name="Du Z.J."/>
        </authorList>
    </citation>
    <scope>NUCLEOTIDE SEQUENCE [LARGE SCALE GENOMIC DNA]</scope>
    <source>
        <strain evidence="6 7">JDX94</strain>
    </source>
</reference>
<dbReference type="InterPro" id="IPR050570">
    <property type="entry name" value="Cell_wall_metabolism_enzyme"/>
</dbReference>
<evidence type="ECO:0000256" key="4">
    <source>
        <dbReference type="SAM" id="SignalP"/>
    </source>
</evidence>
<evidence type="ECO:0000313" key="7">
    <source>
        <dbReference type="Proteomes" id="UP000253961"/>
    </source>
</evidence>
<keyword evidence="7" id="KW-1185">Reference proteome</keyword>
<dbReference type="AlphaFoldDB" id="A0A369PXW1"/>
<evidence type="ECO:0000313" key="6">
    <source>
        <dbReference type="EMBL" id="RDC57090.1"/>
    </source>
</evidence>
<feature type="compositionally biased region" description="Low complexity" evidence="3">
    <location>
        <begin position="275"/>
        <end position="284"/>
    </location>
</feature>
<feature type="compositionally biased region" description="Basic and acidic residues" evidence="3">
    <location>
        <begin position="265"/>
        <end position="274"/>
    </location>
</feature>
<feature type="chain" id="PRO_5017043911" evidence="4">
    <location>
        <begin position="22"/>
        <end position="435"/>
    </location>
</feature>
<organism evidence="6 7">
    <name type="scientific">Pedobacter chinensis</name>
    <dbReference type="NCBI Taxonomy" id="2282421"/>
    <lineage>
        <taxon>Bacteria</taxon>
        <taxon>Pseudomonadati</taxon>
        <taxon>Bacteroidota</taxon>
        <taxon>Sphingobacteriia</taxon>
        <taxon>Sphingobacteriales</taxon>
        <taxon>Sphingobacteriaceae</taxon>
        <taxon>Pedobacter</taxon>
    </lineage>
</organism>
<keyword evidence="1 4" id="KW-0732">Signal</keyword>
<dbReference type="InterPro" id="IPR016047">
    <property type="entry name" value="M23ase_b-sheet_dom"/>
</dbReference>
<evidence type="ECO:0000259" key="5">
    <source>
        <dbReference type="Pfam" id="PF01551"/>
    </source>
</evidence>